<dbReference type="RefSeq" id="WP_316973258.1">
    <property type="nucleotide sequence ID" value="NZ_JAWIIJ010000004.1"/>
</dbReference>
<comment type="caution">
    <text evidence="7">The sequence shown here is derived from an EMBL/GenBank/DDBJ whole genome shotgun (WGS) entry which is preliminary data.</text>
</comment>
<evidence type="ECO:0000256" key="3">
    <source>
        <dbReference type="ARBA" id="ARBA00023159"/>
    </source>
</evidence>
<dbReference type="InterPro" id="IPR050204">
    <property type="entry name" value="AraC_XylS_family_regulators"/>
</dbReference>
<keyword evidence="2" id="KW-0238">DNA-binding</keyword>
<dbReference type="InterPro" id="IPR009057">
    <property type="entry name" value="Homeodomain-like_sf"/>
</dbReference>
<evidence type="ECO:0000259" key="6">
    <source>
        <dbReference type="PROSITE" id="PS01124"/>
    </source>
</evidence>
<dbReference type="PROSITE" id="PS01124">
    <property type="entry name" value="HTH_ARAC_FAMILY_2"/>
    <property type="match status" value="1"/>
</dbReference>
<keyword evidence="3" id="KW-0010">Activator</keyword>
<name>A0ABU3VW54_9GAMM</name>
<sequence length="319" mass="36052">MVENTNCCELGAYLRLHRAKPGEWAAALQSLTRGGETRLSAERAHFSGHCLAELSTRLGSVMYFWAESGLRLAGRKGPWYTLALIQHGGVEMATDEGGIGPSPQLLMLPPDSPVDLSLQAGFRGLVIQLPPHLLTRSRMPTPVMQHGLRPWLEHYLFESQFFLDHGHAIAETERLLRRLLDALNEGVVAPAPPPRQLDRRVVRAIDKMRHDRNWEFQLADLASCAGVSERNLYYLMKAHTGMTPYRFHQRCRLIRVRQRLVDCQCATVHISRYASDEGFAHPGRFAALYREHFGELPRQTVQIRRALLERVAPLEALAG</sequence>
<dbReference type="Gene3D" id="1.10.10.60">
    <property type="entry name" value="Homeodomain-like"/>
    <property type="match status" value="1"/>
</dbReference>
<dbReference type="InterPro" id="IPR018060">
    <property type="entry name" value="HTH_AraC"/>
</dbReference>
<evidence type="ECO:0000256" key="2">
    <source>
        <dbReference type="ARBA" id="ARBA00023125"/>
    </source>
</evidence>
<dbReference type="Pfam" id="PF12833">
    <property type="entry name" value="HTH_18"/>
    <property type="match status" value="1"/>
</dbReference>
<dbReference type="PANTHER" id="PTHR46796">
    <property type="entry name" value="HTH-TYPE TRANSCRIPTIONAL ACTIVATOR RHAS-RELATED"/>
    <property type="match status" value="1"/>
</dbReference>
<dbReference type="SMART" id="SM00342">
    <property type="entry name" value="HTH_ARAC"/>
    <property type="match status" value="1"/>
</dbReference>
<dbReference type="EMBL" id="JAWIIJ010000004">
    <property type="protein sequence ID" value="MDV2078499.1"/>
    <property type="molecule type" value="Genomic_DNA"/>
</dbReference>
<dbReference type="Proteomes" id="UP001269819">
    <property type="component" value="Unassembled WGS sequence"/>
</dbReference>
<keyword evidence="4" id="KW-0804">Transcription</keyword>
<evidence type="ECO:0000313" key="8">
    <source>
        <dbReference type="Proteomes" id="UP001269819"/>
    </source>
</evidence>
<gene>
    <name evidence="7" type="ORF">RYS15_07375</name>
</gene>
<dbReference type="SUPFAM" id="SSF46689">
    <property type="entry name" value="Homeodomain-like"/>
    <property type="match status" value="1"/>
</dbReference>
<reference evidence="7 8" key="1">
    <citation type="submission" date="2023-10" db="EMBL/GenBank/DDBJ databases">
        <title>Characteristics and mechanism of a salt-tolerant marine origin heterotrophic nitrifying- aerobic denitrifying bacteria Marinobacter xestospongiae HN1.</title>
        <authorList>
            <person name="Qi R."/>
        </authorList>
    </citation>
    <scope>NUCLEOTIDE SEQUENCE [LARGE SCALE GENOMIC DNA]</scope>
    <source>
        <strain evidence="7 8">HN1</strain>
    </source>
</reference>
<organism evidence="7 8">
    <name type="scientific">Marinobacter xestospongiae</name>
    <dbReference type="NCBI Taxonomy" id="994319"/>
    <lineage>
        <taxon>Bacteria</taxon>
        <taxon>Pseudomonadati</taxon>
        <taxon>Pseudomonadota</taxon>
        <taxon>Gammaproteobacteria</taxon>
        <taxon>Pseudomonadales</taxon>
        <taxon>Marinobacteraceae</taxon>
        <taxon>Marinobacter</taxon>
    </lineage>
</organism>
<keyword evidence="8" id="KW-1185">Reference proteome</keyword>
<dbReference type="PANTHER" id="PTHR46796:SF6">
    <property type="entry name" value="ARAC SUBFAMILY"/>
    <property type="match status" value="1"/>
</dbReference>
<evidence type="ECO:0000313" key="7">
    <source>
        <dbReference type="EMBL" id="MDV2078499.1"/>
    </source>
</evidence>
<proteinExistence type="predicted"/>
<protein>
    <submittedName>
        <fullName evidence="7">Helix-turn-helix domain-containing protein</fullName>
    </submittedName>
</protein>
<evidence type="ECO:0000256" key="5">
    <source>
        <dbReference type="ARBA" id="ARBA00037345"/>
    </source>
</evidence>
<accession>A0ABU3VW54</accession>
<comment type="function">
    <text evidence="5">Regulatory protein of the TOL plasmid xyl operons. XylS activates the xylXYZLTEGFJQKIH operon required for the degradation of toluene, m-xylene and p-xylene.</text>
</comment>
<evidence type="ECO:0000256" key="4">
    <source>
        <dbReference type="ARBA" id="ARBA00023163"/>
    </source>
</evidence>
<feature type="domain" description="HTH araC/xylS-type" evidence="6">
    <location>
        <begin position="199"/>
        <end position="303"/>
    </location>
</feature>
<keyword evidence="1" id="KW-0805">Transcription regulation</keyword>
<evidence type="ECO:0000256" key="1">
    <source>
        <dbReference type="ARBA" id="ARBA00023015"/>
    </source>
</evidence>